<dbReference type="InterPro" id="IPR007110">
    <property type="entry name" value="Ig-like_dom"/>
</dbReference>
<name>A0A3Q1FAU4_9TELE</name>
<dbReference type="InterPro" id="IPR036179">
    <property type="entry name" value="Ig-like_dom_sf"/>
</dbReference>
<evidence type="ECO:0000256" key="7">
    <source>
        <dbReference type="ARBA" id="ARBA00023319"/>
    </source>
</evidence>
<dbReference type="InterPro" id="IPR003598">
    <property type="entry name" value="Ig_sub2"/>
</dbReference>
<dbReference type="Gene3D" id="2.60.40.10">
    <property type="entry name" value="Immunoglobulins"/>
    <property type="match status" value="2"/>
</dbReference>
<evidence type="ECO:0000256" key="5">
    <source>
        <dbReference type="ARBA" id="ARBA00022741"/>
    </source>
</evidence>
<evidence type="ECO:0000256" key="6">
    <source>
        <dbReference type="ARBA" id="ARBA00022840"/>
    </source>
</evidence>
<keyword evidence="5" id="KW-0547">Nucleotide-binding</keyword>
<dbReference type="Proteomes" id="UP000257200">
    <property type="component" value="Unplaced"/>
</dbReference>
<reference evidence="10" key="2">
    <citation type="submission" date="2025-09" db="UniProtKB">
        <authorList>
            <consortium name="Ensembl"/>
        </authorList>
    </citation>
    <scope>IDENTIFICATION</scope>
</reference>
<accession>A0A3Q1FAU4</accession>
<comment type="similarity">
    <text evidence="2">Belongs to the protein kinase superfamily. CAMK Ser/Thr protein kinase family.</text>
</comment>
<evidence type="ECO:0000256" key="2">
    <source>
        <dbReference type="ARBA" id="ARBA00006692"/>
    </source>
</evidence>
<evidence type="ECO:0000256" key="4">
    <source>
        <dbReference type="ARBA" id="ARBA00022737"/>
    </source>
</evidence>
<keyword evidence="3" id="KW-0963">Cytoplasm</keyword>
<keyword evidence="6" id="KW-0067">ATP-binding</keyword>
<evidence type="ECO:0000256" key="8">
    <source>
        <dbReference type="SAM" id="MobiDB-lite"/>
    </source>
</evidence>
<dbReference type="InterPro" id="IPR003599">
    <property type="entry name" value="Ig_sub"/>
</dbReference>
<dbReference type="Ensembl" id="ENSAPOT00000010320.1">
    <property type="protein sequence ID" value="ENSAPOP00000004285.1"/>
    <property type="gene ID" value="ENSAPOG00000005896.1"/>
</dbReference>
<dbReference type="GO" id="GO:0004672">
    <property type="term" value="F:protein kinase activity"/>
    <property type="evidence" value="ECO:0007669"/>
    <property type="project" value="TreeGrafter"/>
</dbReference>
<feature type="domain" description="Ig-like" evidence="9">
    <location>
        <begin position="619"/>
        <end position="708"/>
    </location>
</feature>
<evidence type="ECO:0000256" key="1">
    <source>
        <dbReference type="ARBA" id="ARBA00004496"/>
    </source>
</evidence>
<feature type="region of interest" description="Disordered" evidence="8">
    <location>
        <begin position="434"/>
        <end position="501"/>
    </location>
</feature>
<dbReference type="STRING" id="80966.ENSAPOP00000004285"/>
<evidence type="ECO:0000313" key="10">
    <source>
        <dbReference type="Ensembl" id="ENSAPOP00000004285.1"/>
    </source>
</evidence>
<dbReference type="GO" id="GO:0005524">
    <property type="term" value="F:ATP binding"/>
    <property type="evidence" value="ECO:0007669"/>
    <property type="project" value="UniProtKB-KW"/>
</dbReference>
<feature type="region of interest" description="Disordered" evidence="8">
    <location>
        <begin position="184"/>
        <end position="252"/>
    </location>
</feature>
<dbReference type="InterPro" id="IPR013783">
    <property type="entry name" value="Ig-like_fold"/>
</dbReference>
<keyword evidence="4" id="KW-0677">Repeat</keyword>
<dbReference type="FunFam" id="2.60.40.10:FF:000425">
    <property type="entry name" value="Myosin light chain kinase"/>
    <property type="match status" value="1"/>
</dbReference>
<organism evidence="10 11">
    <name type="scientific">Acanthochromis polyacanthus</name>
    <name type="common">spiny chromis</name>
    <dbReference type="NCBI Taxonomy" id="80966"/>
    <lineage>
        <taxon>Eukaryota</taxon>
        <taxon>Metazoa</taxon>
        <taxon>Chordata</taxon>
        <taxon>Craniata</taxon>
        <taxon>Vertebrata</taxon>
        <taxon>Euteleostomi</taxon>
        <taxon>Actinopterygii</taxon>
        <taxon>Neopterygii</taxon>
        <taxon>Teleostei</taxon>
        <taxon>Neoteleostei</taxon>
        <taxon>Acanthomorphata</taxon>
        <taxon>Ovalentaria</taxon>
        <taxon>Pomacentridae</taxon>
        <taxon>Acanthochromis</taxon>
    </lineage>
</organism>
<reference evidence="10" key="1">
    <citation type="submission" date="2025-08" db="UniProtKB">
        <authorList>
            <consortium name="Ensembl"/>
        </authorList>
    </citation>
    <scope>IDENTIFICATION</scope>
</reference>
<evidence type="ECO:0000313" key="11">
    <source>
        <dbReference type="Proteomes" id="UP000257200"/>
    </source>
</evidence>
<dbReference type="PANTHER" id="PTHR47633">
    <property type="entry name" value="IMMUNOGLOBULIN"/>
    <property type="match status" value="1"/>
</dbReference>
<dbReference type="Pfam" id="PF07679">
    <property type="entry name" value="I-set"/>
    <property type="match status" value="2"/>
</dbReference>
<feature type="compositionally biased region" description="Pro residues" evidence="8">
    <location>
        <begin position="389"/>
        <end position="402"/>
    </location>
</feature>
<dbReference type="SMART" id="SM00408">
    <property type="entry name" value="IGc2"/>
    <property type="match status" value="2"/>
</dbReference>
<dbReference type="PANTHER" id="PTHR47633:SF8">
    <property type="entry name" value="SPEG NEIGHBOR PROTEIN"/>
    <property type="match status" value="1"/>
</dbReference>
<dbReference type="GO" id="GO:0005737">
    <property type="term" value="C:cytoplasm"/>
    <property type="evidence" value="ECO:0007669"/>
    <property type="project" value="UniProtKB-SubCell"/>
</dbReference>
<feature type="region of interest" description="Disordered" evidence="8">
    <location>
        <begin position="275"/>
        <end position="325"/>
    </location>
</feature>
<feature type="domain" description="Ig-like" evidence="9">
    <location>
        <begin position="488"/>
        <end position="576"/>
    </location>
</feature>
<feature type="region of interest" description="Disordered" evidence="8">
    <location>
        <begin position="344"/>
        <end position="420"/>
    </location>
</feature>
<feature type="region of interest" description="Disordered" evidence="8">
    <location>
        <begin position="92"/>
        <end position="123"/>
    </location>
</feature>
<keyword evidence="7" id="KW-0393">Immunoglobulin domain</keyword>
<comment type="subcellular location">
    <subcellularLocation>
        <location evidence="1">Cytoplasm</location>
    </subcellularLocation>
</comment>
<dbReference type="SMART" id="SM00409">
    <property type="entry name" value="IG"/>
    <property type="match status" value="2"/>
</dbReference>
<dbReference type="InterPro" id="IPR013098">
    <property type="entry name" value="Ig_I-set"/>
</dbReference>
<feature type="compositionally biased region" description="Basic residues" evidence="8">
    <location>
        <begin position="445"/>
        <end position="459"/>
    </location>
</feature>
<dbReference type="SUPFAM" id="SSF48726">
    <property type="entry name" value="Immunoglobulin"/>
    <property type="match status" value="2"/>
</dbReference>
<proteinExistence type="inferred from homology"/>
<evidence type="ECO:0000259" key="9">
    <source>
        <dbReference type="PROSITE" id="PS50835"/>
    </source>
</evidence>
<feature type="compositionally biased region" description="Basic and acidic residues" evidence="8">
    <location>
        <begin position="224"/>
        <end position="237"/>
    </location>
</feature>
<dbReference type="GeneTree" id="ENSGT00940000163418"/>
<protein>
    <recommendedName>
        <fullName evidence="9">Ig-like domain-containing protein</fullName>
    </recommendedName>
</protein>
<dbReference type="PROSITE" id="PS50835">
    <property type="entry name" value="IG_LIKE"/>
    <property type="match status" value="2"/>
</dbReference>
<keyword evidence="11" id="KW-1185">Reference proteome</keyword>
<dbReference type="InParanoid" id="A0A3Q1FAU4"/>
<dbReference type="AlphaFoldDB" id="A0A3Q1FAU4"/>
<evidence type="ECO:0000256" key="3">
    <source>
        <dbReference type="ARBA" id="ARBA00022490"/>
    </source>
</evidence>
<sequence>MFCVNQKRWLRWLLNNALYSCILFQRTGHSTRTFGRFTHGVLSLIAVFKITVCLSTGEGGRMMDYNPDASDRRATLPGSYDPVVERELRALGSRPPGSHLDPSNPARQALGGVPPEGAPPVRHLGVEPLIRASHANLARPVQGSEESVSVGSDYYGSMFSLYRGRTFSILLQLLQSSNFTPPFPLNPHLSRTQTTDESQRFSSLSSPQPPLSTHRNRISTQTQEPDKTKPSDPKTSKTDQTSNSVVMTPKLARAGPKIFDKVRAFEERRSNVDLPGRAASFDSDDSGKKTGGPSKEEILQGAAQKRAGFKQRASSLEDKTSYSQRVQSYQSKFAEELQRIKKLVGKPSLKKSYSTEQLSQKDRAEGRSPSPSGKRASPVPVRETGSQYPPKPPRLTPSPTPSISPLQKRRKAEAGRTSPAFKVNIPTILVEDEPMETESVAEKSKSRRREGRVHKSKKGHSAEPKSPEEGASSDDSFLSAGEESPEGPSFEKPLQDTTAPSASEVTLKCIVAGSPSPTVTWRKNNVEIRSDAFHVVKAEGEQHSLLIKEMRPSNAGSYCVTAANAAGRASCSAMLYIQSGEAGDTSSPIQSDEEYLSPQEEAMEVSPAPGKRVHFKEPPSFQVAPCDQAVSEGQDVVLTARIRGQPKPMVYWLKDKVAVKTAGRFAVRDIEDDTSEMRISSAQRSDSGLYVCKIVSEYGAQQADCRVEVRGE</sequence>
<dbReference type="FunFam" id="2.60.40.10:FF:000145">
    <property type="entry name" value="Myosin light chain kinase, smooth muscle"/>
    <property type="match status" value="1"/>
</dbReference>